<keyword evidence="6 8" id="KW-0472">Membrane</keyword>
<evidence type="ECO:0000313" key="11">
    <source>
        <dbReference type="Proteomes" id="UP001142374"/>
    </source>
</evidence>
<dbReference type="GO" id="GO:0022857">
    <property type="term" value="F:transmembrane transporter activity"/>
    <property type="evidence" value="ECO:0007669"/>
    <property type="project" value="InterPro"/>
</dbReference>
<accession>A0A9X2LJQ8</accession>
<dbReference type="Pfam" id="PF07690">
    <property type="entry name" value="MFS_1"/>
    <property type="match status" value="1"/>
</dbReference>
<feature type="transmembrane region" description="Helical" evidence="8">
    <location>
        <begin position="145"/>
        <end position="167"/>
    </location>
</feature>
<evidence type="ECO:0000259" key="9">
    <source>
        <dbReference type="PROSITE" id="PS50850"/>
    </source>
</evidence>
<evidence type="ECO:0000256" key="4">
    <source>
        <dbReference type="ARBA" id="ARBA00022692"/>
    </source>
</evidence>
<dbReference type="EMBL" id="JANIID010000021">
    <property type="protein sequence ID" value="MCQ8772443.1"/>
    <property type="molecule type" value="Genomic_DNA"/>
</dbReference>
<keyword evidence="3" id="KW-0813">Transport</keyword>
<evidence type="ECO:0000256" key="2">
    <source>
        <dbReference type="ARBA" id="ARBA00008335"/>
    </source>
</evidence>
<dbReference type="Proteomes" id="UP001142374">
    <property type="component" value="Unassembled WGS sequence"/>
</dbReference>
<evidence type="ECO:0000256" key="8">
    <source>
        <dbReference type="SAM" id="Phobius"/>
    </source>
</evidence>
<dbReference type="GO" id="GO:0005886">
    <property type="term" value="C:plasma membrane"/>
    <property type="evidence" value="ECO:0007669"/>
    <property type="project" value="UniProtKB-SubCell"/>
</dbReference>
<evidence type="ECO:0000313" key="10">
    <source>
        <dbReference type="EMBL" id="MCQ8772443.1"/>
    </source>
</evidence>
<feature type="transmembrane region" description="Helical" evidence="8">
    <location>
        <begin position="370"/>
        <end position="391"/>
    </location>
</feature>
<organism evidence="10 11">
    <name type="scientific">Streptomyces telluris</name>
    <dbReference type="NCBI Taxonomy" id="2720021"/>
    <lineage>
        <taxon>Bacteria</taxon>
        <taxon>Bacillati</taxon>
        <taxon>Actinomycetota</taxon>
        <taxon>Actinomycetes</taxon>
        <taxon>Kitasatosporales</taxon>
        <taxon>Streptomycetaceae</taxon>
        <taxon>Streptomyces</taxon>
    </lineage>
</organism>
<reference evidence="10" key="1">
    <citation type="submission" date="2022-06" db="EMBL/GenBank/DDBJ databases">
        <title>WGS of actinobacteria.</title>
        <authorList>
            <person name="Thawai C."/>
        </authorList>
    </citation>
    <scope>NUCLEOTIDE SEQUENCE</scope>
    <source>
        <strain evidence="10">AA8</strain>
    </source>
</reference>
<sequence>MTAPGGGSPSARGEQEPLFSRTAVVASCLGMVIIGALIALYGPVVPALRDRFGLSEPTAGMALAAQSLGAVVGVLGFNAVHHRIGNRALLTSSYLTMLAGTVTFGLSGTWPLMLAAAVVTGLGLGGVDFAISRLFLIGLGSRGPALLNVAHGCFGLGTVLAPAVIAVTGPERYGATFIAIGFLTLIPLACVRGIRARPTPSELAGASPAPARRSGGRGTAVVLAGFVAVYMLHFAVQSGIGNWEPTHLHALGQSMTGATVATSAYWLAMTVGRFLVAPLARRWSPAAIVTGACALMTVSVLLVPVPGLAPWAYAAAGLCIGPIFPNGLNWLNRSAPAAGNAMAYVIAAAMLGSVAFPPTLGAVIEEYDVGALPLVLSVLCLVTLAISAALARRLRGTGTETVAARAALPRETAPGELTQSTVRTTGTREKGAS</sequence>
<feature type="domain" description="Major facilitator superfamily (MFS) profile" evidence="9">
    <location>
        <begin position="23"/>
        <end position="395"/>
    </location>
</feature>
<feature type="region of interest" description="Disordered" evidence="7">
    <location>
        <begin position="406"/>
        <end position="433"/>
    </location>
</feature>
<proteinExistence type="inferred from homology"/>
<keyword evidence="4 8" id="KW-0812">Transmembrane</keyword>
<feature type="transmembrane region" description="Helical" evidence="8">
    <location>
        <begin position="343"/>
        <end position="364"/>
    </location>
</feature>
<feature type="transmembrane region" description="Helical" evidence="8">
    <location>
        <begin position="283"/>
        <end position="305"/>
    </location>
</feature>
<dbReference type="AlphaFoldDB" id="A0A9X2LJQ8"/>
<comment type="similarity">
    <text evidence="2">Belongs to the major facilitator superfamily.</text>
</comment>
<keyword evidence="11" id="KW-1185">Reference proteome</keyword>
<comment type="subcellular location">
    <subcellularLocation>
        <location evidence="1">Cell membrane</location>
        <topology evidence="1">Multi-pass membrane protein</topology>
    </subcellularLocation>
</comment>
<dbReference type="SUPFAM" id="SSF103473">
    <property type="entry name" value="MFS general substrate transporter"/>
    <property type="match status" value="1"/>
</dbReference>
<dbReference type="RefSeq" id="WP_256790991.1">
    <property type="nucleotide sequence ID" value="NZ_JAATER010000095.1"/>
</dbReference>
<dbReference type="PANTHER" id="PTHR23514:SF3">
    <property type="entry name" value="BYPASS OF STOP CODON PROTEIN 6"/>
    <property type="match status" value="1"/>
</dbReference>
<gene>
    <name evidence="10" type="ORF">NQU55_22110</name>
</gene>
<evidence type="ECO:0000256" key="3">
    <source>
        <dbReference type="ARBA" id="ARBA00022448"/>
    </source>
</evidence>
<feature type="transmembrane region" description="Helical" evidence="8">
    <location>
        <begin position="61"/>
        <end position="81"/>
    </location>
</feature>
<comment type="caution">
    <text evidence="10">The sequence shown here is derived from an EMBL/GenBank/DDBJ whole genome shotgun (WGS) entry which is preliminary data.</text>
</comment>
<feature type="transmembrane region" description="Helical" evidence="8">
    <location>
        <begin position="256"/>
        <end position="276"/>
    </location>
</feature>
<evidence type="ECO:0000256" key="5">
    <source>
        <dbReference type="ARBA" id="ARBA00022989"/>
    </source>
</evidence>
<evidence type="ECO:0000256" key="7">
    <source>
        <dbReference type="SAM" id="MobiDB-lite"/>
    </source>
</evidence>
<feature type="transmembrane region" description="Helical" evidence="8">
    <location>
        <begin position="215"/>
        <end position="236"/>
    </location>
</feature>
<evidence type="ECO:0000256" key="1">
    <source>
        <dbReference type="ARBA" id="ARBA00004651"/>
    </source>
</evidence>
<dbReference type="PROSITE" id="PS50850">
    <property type="entry name" value="MFS"/>
    <property type="match status" value="1"/>
</dbReference>
<dbReference type="InterPro" id="IPR036259">
    <property type="entry name" value="MFS_trans_sf"/>
</dbReference>
<dbReference type="PANTHER" id="PTHR23514">
    <property type="entry name" value="BYPASS OF STOP CODON PROTEIN 6"/>
    <property type="match status" value="1"/>
</dbReference>
<dbReference type="InterPro" id="IPR020846">
    <property type="entry name" value="MFS_dom"/>
</dbReference>
<name>A0A9X2LJQ8_9ACTN</name>
<feature type="transmembrane region" description="Helical" evidence="8">
    <location>
        <begin position="88"/>
        <end position="106"/>
    </location>
</feature>
<feature type="transmembrane region" description="Helical" evidence="8">
    <location>
        <begin position="311"/>
        <end position="331"/>
    </location>
</feature>
<dbReference type="Gene3D" id="1.20.1250.20">
    <property type="entry name" value="MFS general substrate transporter like domains"/>
    <property type="match status" value="2"/>
</dbReference>
<protein>
    <submittedName>
        <fullName evidence="10">MFS transporter</fullName>
    </submittedName>
</protein>
<dbReference type="InterPro" id="IPR011701">
    <property type="entry name" value="MFS"/>
</dbReference>
<dbReference type="InterPro" id="IPR051788">
    <property type="entry name" value="MFS_Transporter"/>
</dbReference>
<feature type="transmembrane region" description="Helical" evidence="8">
    <location>
        <begin position="18"/>
        <end position="41"/>
    </location>
</feature>
<evidence type="ECO:0000256" key="6">
    <source>
        <dbReference type="ARBA" id="ARBA00023136"/>
    </source>
</evidence>
<keyword evidence="5 8" id="KW-1133">Transmembrane helix</keyword>
<feature type="transmembrane region" description="Helical" evidence="8">
    <location>
        <begin position="173"/>
        <end position="194"/>
    </location>
</feature>
<feature type="transmembrane region" description="Helical" evidence="8">
    <location>
        <begin position="112"/>
        <end position="136"/>
    </location>
</feature>